<dbReference type="PANTHER" id="PTHR24027:SF422">
    <property type="entry name" value="CADHERIN DOMAIN-CONTAINING PROTEIN"/>
    <property type="match status" value="1"/>
</dbReference>
<evidence type="ECO:0000259" key="11">
    <source>
        <dbReference type="PROSITE" id="PS50268"/>
    </source>
</evidence>
<dbReference type="GO" id="GO:0016342">
    <property type="term" value="C:catenin complex"/>
    <property type="evidence" value="ECO:0007669"/>
    <property type="project" value="TreeGrafter"/>
</dbReference>
<dbReference type="GO" id="GO:0007156">
    <property type="term" value="P:homophilic cell adhesion via plasma membrane adhesion molecules"/>
    <property type="evidence" value="ECO:0007669"/>
    <property type="project" value="InterPro"/>
</dbReference>
<evidence type="ECO:0000256" key="8">
    <source>
        <dbReference type="PROSITE-ProRule" id="PRU00043"/>
    </source>
</evidence>
<dbReference type="InterPro" id="IPR039808">
    <property type="entry name" value="Cadherin"/>
</dbReference>
<dbReference type="InterPro" id="IPR020894">
    <property type="entry name" value="Cadherin_CS"/>
</dbReference>
<dbReference type="PRINTS" id="PR00205">
    <property type="entry name" value="CADHERIN"/>
</dbReference>
<feature type="domain" description="Cadherin" evidence="11">
    <location>
        <begin position="295"/>
        <end position="378"/>
    </location>
</feature>
<reference evidence="13" key="1">
    <citation type="submission" date="2023-01" db="EMBL/GenBank/DDBJ databases">
        <title>Key to firefly adult light organ development and bioluminescence: homeobox transcription factors regulate luciferase expression and transportation to peroxisome.</title>
        <authorList>
            <person name="Fu X."/>
        </authorList>
    </citation>
    <scope>NUCLEOTIDE SEQUENCE [LARGE SCALE GENOMIC DNA]</scope>
</reference>
<evidence type="ECO:0000256" key="7">
    <source>
        <dbReference type="ARBA" id="ARBA00023136"/>
    </source>
</evidence>
<keyword evidence="13" id="KW-1185">Reference proteome</keyword>
<dbReference type="PROSITE" id="PS00232">
    <property type="entry name" value="CADHERIN_1"/>
    <property type="match status" value="3"/>
</dbReference>
<dbReference type="CDD" id="cd11304">
    <property type="entry name" value="Cadherin_repeat"/>
    <property type="match status" value="7"/>
</dbReference>
<gene>
    <name evidence="12" type="ORF">RN001_005161</name>
</gene>
<dbReference type="SMART" id="SM00112">
    <property type="entry name" value="CA"/>
    <property type="match status" value="9"/>
</dbReference>
<dbReference type="SUPFAM" id="SSF49313">
    <property type="entry name" value="Cadherin-like"/>
    <property type="match status" value="9"/>
</dbReference>
<evidence type="ECO:0000256" key="4">
    <source>
        <dbReference type="ARBA" id="ARBA00022737"/>
    </source>
</evidence>
<evidence type="ECO:0000256" key="9">
    <source>
        <dbReference type="SAM" id="MobiDB-lite"/>
    </source>
</evidence>
<feature type="domain" description="Cadherin" evidence="11">
    <location>
        <begin position="957"/>
        <end position="1077"/>
    </location>
</feature>
<dbReference type="Gene3D" id="2.60.40.60">
    <property type="entry name" value="Cadherins"/>
    <property type="match status" value="8"/>
</dbReference>
<feature type="transmembrane region" description="Helical" evidence="10">
    <location>
        <begin position="1495"/>
        <end position="1517"/>
    </location>
</feature>
<dbReference type="GO" id="GO:0008013">
    <property type="term" value="F:beta-catenin binding"/>
    <property type="evidence" value="ECO:0007669"/>
    <property type="project" value="TreeGrafter"/>
</dbReference>
<feature type="domain" description="Cadherin" evidence="11">
    <location>
        <begin position="493"/>
        <end position="597"/>
    </location>
</feature>
<accession>A0AAN7Q0T2</accession>
<evidence type="ECO:0000256" key="6">
    <source>
        <dbReference type="ARBA" id="ARBA00022989"/>
    </source>
</evidence>
<feature type="domain" description="Cadherin" evidence="11">
    <location>
        <begin position="844"/>
        <end position="957"/>
    </location>
</feature>
<feature type="domain" description="Cadherin" evidence="11">
    <location>
        <begin position="379"/>
        <end position="492"/>
    </location>
</feature>
<evidence type="ECO:0000256" key="2">
    <source>
        <dbReference type="ARBA" id="ARBA00022692"/>
    </source>
</evidence>
<evidence type="ECO:0000313" key="12">
    <source>
        <dbReference type="EMBL" id="KAK4881842.1"/>
    </source>
</evidence>
<feature type="region of interest" description="Disordered" evidence="9">
    <location>
        <begin position="1547"/>
        <end position="1569"/>
    </location>
</feature>
<dbReference type="EMBL" id="JARPUR010000002">
    <property type="protein sequence ID" value="KAK4881842.1"/>
    <property type="molecule type" value="Genomic_DNA"/>
</dbReference>
<dbReference type="GO" id="GO:0045296">
    <property type="term" value="F:cadherin binding"/>
    <property type="evidence" value="ECO:0007669"/>
    <property type="project" value="TreeGrafter"/>
</dbReference>
<feature type="domain" description="Cadherin" evidence="11">
    <location>
        <begin position="171"/>
        <end position="276"/>
    </location>
</feature>
<dbReference type="GO" id="GO:0005509">
    <property type="term" value="F:calcium ion binding"/>
    <property type="evidence" value="ECO:0007669"/>
    <property type="project" value="UniProtKB-UniRule"/>
</dbReference>
<keyword evidence="6 10" id="KW-1133">Transmembrane helix</keyword>
<protein>
    <recommendedName>
        <fullName evidence="11">Cadherin domain-containing protein</fullName>
    </recommendedName>
</protein>
<name>A0AAN7Q0T2_9COLE</name>
<dbReference type="Proteomes" id="UP001353858">
    <property type="component" value="Unassembled WGS sequence"/>
</dbReference>
<dbReference type="Pfam" id="PF00028">
    <property type="entry name" value="Cadherin"/>
    <property type="match status" value="2"/>
</dbReference>
<dbReference type="PROSITE" id="PS50268">
    <property type="entry name" value="CADHERIN_2"/>
    <property type="match status" value="9"/>
</dbReference>
<dbReference type="GO" id="GO:0031175">
    <property type="term" value="P:neuron projection development"/>
    <property type="evidence" value="ECO:0007669"/>
    <property type="project" value="TreeGrafter"/>
</dbReference>
<feature type="domain" description="Cadherin" evidence="11">
    <location>
        <begin position="598"/>
        <end position="729"/>
    </location>
</feature>
<comment type="caution">
    <text evidence="12">The sequence shown here is derived from an EMBL/GenBank/DDBJ whole genome shotgun (WGS) entry which is preliminary data.</text>
</comment>
<dbReference type="InterPro" id="IPR002126">
    <property type="entry name" value="Cadherin-like_dom"/>
</dbReference>
<proteinExistence type="predicted"/>
<dbReference type="GO" id="GO:0016477">
    <property type="term" value="P:cell migration"/>
    <property type="evidence" value="ECO:0007669"/>
    <property type="project" value="TreeGrafter"/>
</dbReference>
<feature type="domain" description="Cadherin" evidence="11">
    <location>
        <begin position="1234"/>
        <end position="1306"/>
    </location>
</feature>
<keyword evidence="5 8" id="KW-0106">Calcium</keyword>
<feature type="domain" description="Cadherin" evidence="11">
    <location>
        <begin position="739"/>
        <end position="839"/>
    </location>
</feature>
<evidence type="ECO:0000256" key="10">
    <source>
        <dbReference type="SAM" id="Phobius"/>
    </source>
</evidence>
<organism evidence="12 13">
    <name type="scientific">Aquatica leii</name>
    <dbReference type="NCBI Taxonomy" id="1421715"/>
    <lineage>
        <taxon>Eukaryota</taxon>
        <taxon>Metazoa</taxon>
        <taxon>Ecdysozoa</taxon>
        <taxon>Arthropoda</taxon>
        <taxon>Hexapoda</taxon>
        <taxon>Insecta</taxon>
        <taxon>Pterygota</taxon>
        <taxon>Neoptera</taxon>
        <taxon>Endopterygota</taxon>
        <taxon>Coleoptera</taxon>
        <taxon>Polyphaga</taxon>
        <taxon>Elateriformia</taxon>
        <taxon>Elateroidea</taxon>
        <taxon>Lampyridae</taxon>
        <taxon>Luciolinae</taxon>
        <taxon>Aquatica</taxon>
    </lineage>
</organism>
<evidence type="ECO:0000256" key="3">
    <source>
        <dbReference type="ARBA" id="ARBA00022729"/>
    </source>
</evidence>
<dbReference type="PANTHER" id="PTHR24027">
    <property type="entry name" value="CADHERIN-23"/>
    <property type="match status" value="1"/>
</dbReference>
<comment type="subcellular location">
    <subcellularLocation>
        <location evidence="1">Membrane</location>
        <topology evidence="1">Single-pass membrane protein</topology>
    </subcellularLocation>
</comment>
<sequence>MHMTLANGFKIGGIYPFYRHAFSEADFHAAEQEEQLQNGNVQELNQSDVISTNEAESSVYEDDVKSCDVAEPEIEQSTVPEIPGTNQPIISKFLEPSGSANVLLGANIMRPGASNWELIITISQDYETNPTRYVFEIKVNDASEKVFLYIGNLDDEKPFIETTVANNPCKIQENKLGSTQCYYKISDLDGIINDTVKYTLSSTGSNINEIFEIINVAVLQNGMKEWKTELVVLKELDFEELPSYIFDFSVTDSGNNEYSVKIVIEVIDLPDKPPVWRQIFSSAKFPEKQKKTYVVRATDGDVNIDAPIRYSITSDWPNLFKINEETGEITIEKIDRDSLGIELFSFELLAYEKDDPNSNTSQSITIVVEDINDHEPKITIDKTQVLIPESTVATLDVKIEISDVDLGNNAKYKVLLVKNDYSNSFQIVPNNGYQNSTFSISVVNSQSLDYEDPKWKNIELTIRSEEEYDKTHNDEKSITINLDNWNDETPKFSEEEYIKAVPEDISKDSEIIIVLAEDRDFGDSVKYSLLGEEINKMFTIDDNGLIKTKINNTLDYEKQTLVFIQILAVDTLGEPFHKTIAQLTIEVQDVNDERPSITVASESISIEENRPNGTIINQGIDITAFDVDTASALEFAIDWFSSSAVKNGQLVKVDEWIFPETHFDPTTKTAKVFLKVVEVIPENTPDFEQFDTMYLSLVVTDTNQTIGINKNRVRVTITIEDLNDNAPIFVDDTINSKKTVVEGAEANTRIGTVTATDMDGINHNKIVYSLRPLNNETPTGWVDIHPDNGELFVPEDAVIDADLPIYQLDYIVKATNADLCNETNITVKVIDTNSKPPECIFAKTVHIFEKTPNGTKVPQEIVCTDKDRDASYNTPWFRFSSSAIEVKNLFFIDTFTGQIYVNIKGDNELNRDEGTAKYTIPFIVSDNYNQEGSTQQNTIEYDFTLILDDINDNFPIIQSTTVPGNEVMKIESTLGEILAKDIDEPNTNNAKINFEVLDVTKGSDGGADPPKDMFRVEVENDYSGIGNLITNYNLRGYYGTYIALIKAFDFGNFPKPQSSTKEIKVVIEKYNFLPPIFIYPSPENSKAFYLAKTQEIGKQLYQSDGTLLDPFRASDQQNEKWDIKITVDDTTNPNGLFALLKSGKSEAMLVLTSLPSLSGTYVVKLIADCNCKGDEPYSTSLTINIRFIDINSEPEFEKNDETLEFPENTTGITKALPKAYFNKEGEDWDFIPYYFITEDSSGAFEIENSTTAQLKLVKVIDREEISSLTLKVVTSKNPNGNASPEKNSILNVLINIKDINDNEPIFDKPEFYSGVKPSDSLNSLMLVITATDLDIDDALEFHILPETLQAHGDGLNAFQYPFYIKTDNDKLDHIIGKGNVYLNFTVQPYMNGYFTFNVKVVRLAFEENIGYRCNIESIETSADDTGTPISDQTDVITHFVNTETNEAVNSVDIQQIFANYKVFSKLSTTLVEEGLYLLSLNNNPEVGNNEEVLRAWLIGVSAVLGTFCLALIIAFIIKTRSLLSRLNKLSVPKFGSQESGLNRVGLAAPNTNKHAEGSNPVYGNEKKTPEIDRLSIGSGDSELIGVEDDPNFDINRRVS</sequence>
<keyword evidence="7 10" id="KW-0472">Membrane</keyword>
<keyword evidence="2 10" id="KW-0812">Transmembrane</keyword>
<evidence type="ECO:0000256" key="1">
    <source>
        <dbReference type="ARBA" id="ARBA00004167"/>
    </source>
</evidence>
<keyword evidence="4" id="KW-0677">Repeat</keyword>
<dbReference type="InterPro" id="IPR015919">
    <property type="entry name" value="Cadherin-like_sf"/>
</dbReference>
<evidence type="ECO:0000256" key="5">
    <source>
        <dbReference type="ARBA" id="ARBA00022837"/>
    </source>
</evidence>
<evidence type="ECO:0000313" key="13">
    <source>
        <dbReference type="Proteomes" id="UP001353858"/>
    </source>
</evidence>
<keyword evidence="3" id="KW-0732">Signal</keyword>